<dbReference type="PANTHER" id="PTHR38459:SF1">
    <property type="entry name" value="PROPHAGE BACTOPRENOL-LINKED GLUCOSE TRANSLOCASE HOMOLOG"/>
    <property type="match status" value="1"/>
</dbReference>
<keyword evidence="3 6" id="KW-0812">Transmembrane</keyword>
<dbReference type="GO" id="GO:0000271">
    <property type="term" value="P:polysaccharide biosynthetic process"/>
    <property type="evidence" value="ECO:0007669"/>
    <property type="project" value="InterPro"/>
</dbReference>
<evidence type="ECO:0000256" key="5">
    <source>
        <dbReference type="ARBA" id="ARBA00023136"/>
    </source>
</evidence>
<proteinExistence type="inferred from homology"/>
<feature type="transmembrane region" description="Helical" evidence="6">
    <location>
        <begin position="16"/>
        <end position="37"/>
    </location>
</feature>
<name>A0A6N3C188_EUBLI</name>
<protein>
    <submittedName>
        <fullName evidence="8">GtrA-like protein</fullName>
    </submittedName>
</protein>
<evidence type="ECO:0000256" key="3">
    <source>
        <dbReference type="ARBA" id="ARBA00022692"/>
    </source>
</evidence>
<keyword evidence="5 6" id="KW-0472">Membrane</keyword>
<reference evidence="8" key="1">
    <citation type="submission" date="2019-11" db="EMBL/GenBank/DDBJ databases">
        <authorList>
            <person name="Feng L."/>
        </authorList>
    </citation>
    <scope>NUCLEOTIDE SEQUENCE</scope>
    <source>
        <strain evidence="8">ElimosumLFYP34</strain>
    </source>
</reference>
<dbReference type="Pfam" id="PF04138">
    <property type="entry name" value="GtrA_DPMS_TM"/>
    <property type="match status" value="1"/>
</dbReference>
<evidence type="ECO:0000256" key="6">
    <source>
        <dbReference type="SAM" id="Phobius"/>
    </source>
</evidence>
<comment type="similarity">
    <text evidence="2">Belongs to the GtrA family.</text>
</comment>
<keyword evidence="4 6" id="KW-1133">Transmembrane helix</keyword>
<organism evidence="8">
    <name type="scientific">Eubacterium limosum</name>
    <dbReference type="NCBI Taxonomy" id="1736"/>
    <lineage>
        <taxon>Bacteria</taxon>
        <taxon>Bacillati</taxon>
        <taxon>Bacillota</taxon>
        <taxon>Clostridia</taxon>
        <taxon>Eubacteriales</taxon>
        <taxon>Eubacteriaceae</taxon>
        <taxon>Eubacterium</taxon>
    </lineage>
</organism>
<feature type="transmembrane region" description="Helical" evidence="6">
    <location>
        <begin position="80"/>
        <end position="101"/>
    </location>
</feature>
<feature type="transmembrane region" description="Helical" evidence="6">
    <location>
        <begin position="107"/>
        <end position="126"/>
    </location>
</feature>
<evidence type="ECO:0000313" key="8">
    <source>
        <dbReference type="EMBL" id="VYU09134.1"/>
    </source>
</evidence>
<accession>A0A6N3C188</accession>
<evidence type="ECO:0000256" key="4">
    <source>
        <dbReference type="ARBA" id="ARBA00022989"/>
    </source>
</evidence>
<dbReference type="InterPro" id="IPR007267">
    <property type="entry name" value="GtrA_DPMS_TM"/>
</dbReference>
<gene>
    <name evidence="8" type="ORF">ELLFYP34_02665</name>
</gene>
<dbReference type="EMBL" id="CACRTR010000007">
    <property type="protein sequence ID" value="VYU09134.1"/>
    <property type="molecule type" value="Genomic_DNA"/>
</dbReference>
<dbReference type="GO" id="GO:0005886">
    <property type="term" value="C:plasma membrane"/>
    <property type="evidence" value="ECO:0007669"/>
    <property type="project" value="TreeGrafter"/>
</dbReference>
<evidence type="ECO:0000256" key="2">
    <source>
        <dbReference type="ARBA" id="ARBA00009399"/>
    </source>
</evidence>
<feature type="transmembrane region" description="Helical" evidence="6">
    <location>
        <begin position="43"/>
        <end position="68"/>
    </location>
</feature>
<dbReference type="AlphaFoldDB" id="A0A6N3C188"/>
<sequence>MEKIKAFFKSDRFAEIFRFGIAGGLGFIVDYGILFTFTEFLKINYLISSGISFTVSVIVNYIICIIWVFKDAKKNDSKTVILFIGSSLIGLLINQFLMWFLVEKLSIYYMFSKIISTIIVMIWNYLAKRKAVVG</sequence>
<evidence type="ECO:0000259" key="7">
    <source>
        <dbReference type="Pfam" id="PF04138"/>
    </source>
</evidence>
<dbReference type="InterPro" id="IPR051401">
    <property type="entry name" value="GtrA_CellWall_Glycosyl"/>
</dbReference>
<comment type="subcellular location">
    <subcellularLocation>
        <location evidence="1">Membrane</location>
        <topology evidence="1">Multi-pass membrane protein</topology>
    </subcellularLocation>
</comment>
<dbReference type="PANTHER" id="PTHR38459">
    <property type="entry name" value="PROPHAGE BACTOPRENOL-LINKED GLUCOSE TRANSLOCASE HOMOLOG"/>
    <property type="match status" value="1"/>
</dbReference>
<evidence type="ECO:0000256" key="1">
    <source>
        <dbReference type="ARBA" id="ARBA00004141"/>
    </source>
</evidence>
<feature type="domain" description="GtrA/DPMS transmembrane" evidence="7">
    <location>
        <begin position="18"/>
        <end position="132"/>
    </location>
</feature>